<dbReference type="PANTHER" id="PTHR22884">
    <property type="entry name" value="SET DOMAIN PROTEINS"/>
    <property type="match status" value="1"/>
</dbReference>
<feature type="compositionally biased region" description="Basic residues" evidence="8">
    <location>
        <begin position="48"/>
        <end position="60"/>
    </location>
</feature>
<evidence type="ECO:0000256" key="5">
    <source>
        <dbReference type="ARBA" id="ARBA00022679"/>
    </source>
</evidence>
<dbReference type="InterPro" id="IPR046341">
    <property type="entry name" value="SET_dom_sf"/>
</dbReference>
<gene>
    <name evidence="10" type="ORF">PC113_g6906</name>
    <name evidence="11" type="ORF">PC115_g5071</name>
    <name evidence="12" type="ORF">PC118_g22155</name>
</gene>
<feature type="compositionally biased region" description="Polar residues" evidence="8">
    <location>
        <begin position="38"/>
        <end position="47"/>
    </location>
</feature>
<dbReference type="GO" id="GO:0032259">
    <property type="term" value="P:methylation"/>
    <property type="evidence" value="ECO:0007669"/>
    <property type="project" value="UniProtKB-KW"/>
</dbReference>
<evidence type="ECO:0000256" key="8">
    <source>
        <dbReference type="SAM" id="MobiDB-lite"/>
    </source>
</evidence>
<keyword evidence="4" id="KW-0489">Methyltransferase</keyword>
<dbReference type="EMBL" id="RCMI01000102">
    <property type="protein sequence ID" value="KAG2934624.1"/>
    <property type="molecule type" value="Genomic_DNA"/>
</dbReference>
<organism evidence="10 13">
    <name type="scientific">Phytophthora cactorum</name>
    <dbReference type="NCBI Taxonomy" id="29920"/>
    <lineage>
        <taxon>Eukaryota</taxon>
        <taxon>Sar</taxon>
        <taxon>Stramenopiles</taxon>
        <taxon>Oomycota</taxon>
        <taxon>Peronosporomycetes</taxon>
        <taxon>Peronosporales</taxon>
        <taxon>Peronosporaceae</taxon>
        <taxon>Phytophthora</taxon>
    </lineage>
</organism>
<dbReference type="VEuPathDB" id="FungiDB:PC110_g10491"/>
<dbReference type="Proteomes" id="UP000697107">
    <property type="component" value="Unassembled WGS sequence"/>
</dbReference>
<evidence type="ECO:0000256" key="6">
    <source>
        <dbReference type="ARBA" id="ARBA00022691"/>
    </source>
</evidence>
<dbReference type="InterPro" id="IPR050777">
    <property type="entry name" value="SET2_Histone-Lys_MeTrsfase"/>
</dbReference>
<dbReference type="EMBL" id="RCMG01000145">
    <property type="protein sequence ID" value="KAG2861759.1"/>
    <property type="molecule type" value="Genomic_DNA"/>
</dbReference>
<comment type="subcellular location">
    <subcellularLocation>
        <location evidence="2">Chromosome</location>
    </subcellularLocation>
    <subcellularLocation>
        <location evidence="1">Nucleus</location>
    </subcellularLocation>
</comment>
<keyword evidence="6" id="KW-0949">S-adenosyl-L-methionine</keyword>
<dbReference type="Proteomes" id="UP000774804">
    <property type="component" value="Unassembled WGS sequence"/>
</dbReference>
<proteinExistence type="predicted"/>
<evidence type="ECO:0000313" key="13">
    <source>
        <dbReference type="Proteomes" id="UP000735874"/>
    </source>
</evidence>
<evidence type="ECO:0000256" key="1">
    <source>
        <dbReference type="ARBA" id="ARBA00004123"/>
    </source>
</evidence>
<evidence type="ECO:0000259" key="9">
    <source>
        <dbReference type="PROSITE" id="PS50280"/>
    </source>
</evidence>
<evidence type="ECO:0000256" key="4">
    <source>
        <dbReference type="ARBA" id="ARBA00022603"/>
    </source>
</evidence>
<evidence type="ECO:0000313" key="10">
    <source>
        <dbReference type="EMBL" id="KAG2861759.1"/>
    </source>
</evidence>
<evidence type="ECO:0000256" key="2">
    <source>
        <dbReference type="ARBA" id="ARBA00004286"/>
    </source>
</evidence>
<comment type="caution">
    <text evidence="10">The sequence shown here is derived from an EMBL/GenBank/DDBJ whole genome shotgun (WGS) entry which is preliminary data.</text>
</comment>
<dbReference type="SMART" id="SM00317">
    <property type="entry name" value="SET"/>
    <property type="match status" value="1"/>
</dbReference>
<evidence type="ECO:0000313" key="12">
    <source>
        <dbReference type="EMBL" id="KAG2961087.1"/>
    </source>
</evidence>
<dbReference type="GO" id="GO:0005634">
    <property type="term" value="C:nucleus"/>
    <property type="evidence" value="ECO:0007669"/>
    <property type="project" value="UniProtKB-SubCell"/>
</dbReference>
<feature type="domain" description="SET" evidence="9">
    <location>
        <begin position="224"/>
        <end position="338"/>
    </location>
</feature>
<sequence>MDAVKLEAELEAMEAVNTILKRTETYKDVAKRGKKMQSKNNPQQQTKSRCRRYQTKRKQVKSSTKSTKSYHLPTIQAAFLQGFETLPDLVERLRTQYRETDKDTVDDETTDNIETEESSAPDYNWDQMMNYDVENIDLEFKTPAPDSDNNADITPEGWPQHLQYLTRCINDEEISFIDTGSFDPCECTLDYVYDECNNSASAYYFTPTSCALNGRCSNSIYAHSGVRITPSRHGLGLVAMENISIGEFIGEYTGKLTMDNFNKASVQNEYAMEIHVKATGGKTAFIDAENSGGKTRFANHSCQPNCLFVEMRNRRRVRVVVIVIAPISAGEEITVHYGSNLWFDCTCNKPNCVGHMRPDSHST</sequence>
<dbReference type="InterPro" id="IPR001214">
    <property type="entry name" value="SET_dom"/>
</dbReference>
<feature type="region of interest" description="Disordered" evidence="8">
    <location>
        <begin position="30"/>
        <end position="68"/>
    </location>
</feature>
<dbReference type="Proteomes" id="UP000735874">
    <property type="component" value="Unassembled WGS sequence"/>
</dbReference>
<evidence type="ECO:0000313" key="11">
    <source>
        <dbReference type="EMBL" id="KAG2934624.1"/>
    </source>
</evidence>
<accession>A0A8T0ZFS9</accession>
<evidence type="ECO:0000256" key="3">
    <source>
        <dbReference type="ARBA" id="ARBA00022454"/>
    </source>
</evidence>
<dbReference type="EMBL" id="RCML01001661">
    <property type="protein sequence ID" value="KAG2961087.1"/>
    <property type="molecule type" value="Genomic_DNA"/>
</dbReference>
<dbReference type="SUPFAM" id="SSF82199">
    <property type="entry name" value="SET domain"/>
    <property type="match status" value="1"/>
</dbReference>
<dbReference type="Pfam" id="PF00856">
    <property type="entry name" value="SET"/>
    <property type="match status" value="1"/>
</dbReference>
<dbReference type="PROSITE" id="PS50280">
    <property type="entry name" value="SET"/>
    <property type="match status" value="1"/>
</dbReference>
<protein>
    <recommendedName>
        <fullName evidence="9">SET domain-containing protein</fullName>
    </recommendedName>
</protein>
<dbReference type="GO" id="GO:0008168">
    <property type="term" value="F:methyltransferase activity"/>
    <property type="evidence" value="ECO:0007669"/>
    <property type="project" value="UniProtKB-KW"/>
</dbReference>
<name>A0A8T0ZFS9_9STRA</name>
<keyword evidence="5" id="KW-0808">Transferase</keyword>
<dbReference type="Gene3D" id="2.170.270.10">
    <property type="entry name" value="SET domain"/>
    <property type="match status" value="1"/>
</dbReference>
<keyword evidence="7" id="KW-0539">Nucleus</keyword>
<reference evidence="10" key="1">
    <citation type="submission" date="2018-10" db="EMBL/GenBank/DDBJ databases">
        <title>Effector identification in a new, highly contiguous assembly of the strawberry crown rot pathogen Phytophthora cactorum.</title>
        <authorList>
            <person name="Armitage A.D."/>
            <person name="Nellist C.F."/>
            <person name="Bates H."/>
            <person name="Vickerstaff R.J."/>
            <person name="Harrison R.J."/>
        </authorList>
    </citation>
    <scope>NUCLEOTIDE SEQUENCE</scope>
    <source>
        <strain evidence="10">15-7</strain>
        <strain evidence="11">4032</strain>
        <strain evidence="12">P415</strain>
    </source>
</reference>
<evidence type="ECO:0000256" key="7">
    <source>
        <dbReference type="ARBA" id="ARBA00023242"/>
    </source>
</evidence>
<keyword evidence="3" id="KW-0158">Chromosome</keyword>
<dbReference type="AlphaFoldDB" id="A0A8T0ZFS9"/>
<dbReference type="GO" id="GO:0005694">
    <property type="term" value="C:chromosome"/>
    <property type="evidence" value="ECO:0007669"/>
    <property type="project" value="UniProtKB-SubCell"/>
</dbReference>